<dbReference type="Pfam" id="PF01391">
    <property type="entry name" value="Collagen"/>
    <property type="match status" value="1"/>
</dbReference>
<feature type="signal peptide" evidence="3">
    <location>
        <begin position="1"/>
        <end position="25"/>
    </location>
</feature>
<dbReference type="AlphaFoldDB" id="A0AAD9VGJ7"/>
<feature type="chain" id="PRO_5042261524" description="THD domain-containing protein" evidence="3">
    <location>
        <begin position="26"/>
        <end position="413"/>
    </location>
</feature>
<accession>A0AAD9VGJ7</accession>
<evidence type="ECO:0000256" key="2">
    <source>
        <dbReference type="SAM" id="MobiDB-lite"/>
    </source>
</evidence>
<dbReference type="GO" id="GO:0006955">
    <property type="term" value="P:immune response"/>
    <property type="evidence" value="ECO:0007669"/>
    <property type="project" value="InterPro"/>
</dbReference>
<dbReference type="InterPro" id="IPR008160">
    <property type="entry name" value="Collagen"/>
</dbReference>
<dbReference type="InterPro" id="IPR006052">
    <property type="entry name" value="TNF_dom"/>
</dbReference>
<dbReference type="GO" id="GO:0016020">
    <property type="term" value="C:membrane"/>
    <property type="evidence" value="ECO:0007669"/>
    <property type="project" value="InterPro"/>
</dbReference>
<dbReference type="PROSITE" id="PS50049">
    <property type="entry name" value="THD_2"/>
    <property type="match status" value="1"/>
</dbReference>
<gene>
    <name evidence="5" type="ORF">P5673_001458</name>
</gene>
<keyword evidence="6" id="KW-1185">Reference proteome</keyword>
<evidence type="ECO:0000313" key="5">
    <source>
        <dbReference type="EMBL" id="KAK2573768.1"/>
    </source>
</evidence>
<reference evidence="5" key="2">
    <citation type="journal article" date="2023" name="Science">
        <title>Genomic signatures of disease resistance in endangered staghorn corals.</title>
        <authorList>
            <person name="Vollmer S.V."/>
            <person name="Selwyn J.D."/>
            <person name="Despard B.A."/>
            <person name="Roesel C.L."/>
        </authorList>
    </citation>
    <scope>NUCLEOTIDE SEQUENCE</scope>
    <source>
        <strain evidence="5">K2</strain>
    </source>
</reference>
<evidence type="ECO:0000256" key="3">
    <source>
        <dbReference type="SAM" id="SignalP"/>
    </source>
</evidence>
<comment type="similarity">
    <text evidence="1">Belongs to the tumor necrosis factor family.</text>
</comment>
<dbReference type="Proteomes" id="UP001249851">
    <property type="component" value="Unassembled WGS sequence"/>
</dbReference>
<feature type="domain" description="THD" evidence="4">
    <location>
        <begin position="248"/>
        <end position="413"/>
    </location>
</feature>
<dbReference type="Pfam" id="PF00229">
    <property type="entry name" value="TNF"/>
    <property type="match status" value="1"/>
</dbReference>
<dbReference type="InterPro" id="IPR008983">
    <property type="entry name" value="Tumour_necrosis_fac-like_dom"/>
</dbReference>
<keyword evidence="3" id="KW-0732">Signal</keyword>
<sequence length="413" mass="45707">MGLTSFFKILLNAVATILFVAECQSKAHDNAKPAATGLTKHKARELAANPSALIHEALNLVRSRRSVDLAYDDPLSGIKHGQIRHLTRRQPLEEISTGEEREHTIDKRQIPDGLRMLSDYTDADSGSSRLQEIMTGFSKKEKVNKKVTKALHEDDVITLSRKPHQDMKTLEFNSMSLDELIRKLAPLLKGKDGRDGKDGKDGRDGRDGPRGDPGYPGPPGPPGLKGCSRPSENQNDVITSIPRPEEKPSGHLTSDGGMFPYTDGLDCCSPRSFKCLGIPCRDRFQRYQQPPNPWLLTFLYFSNVEFSRWCASCPTAHLAGGMKSTNTSLKIPQDGRYFVYCQFHLLQTDADRTGFEILVNGSIFLSKVVKGEEATYSGAVFSMKKNSIISVRLLGPGTIEGDHTVNFLGAYRL</sequence>
<evidence type="ECO:0000313" key="6">
    <source>
        <dbReference type="Proteomes" id="UP001249851"/>
    </source>
</evidence>
<feature type="region of interest" description="Disordered" evidence="2">
    <location>
        <begin position="188"/>
        <end position="256"/>
    </location>
</feature>
<dbReference type="EMBL" id="JARQWQ010000002">
    <property type="protein sequence ID" value="KAK2573768.1"/>
    <property type="molecule type" value="Genomic_DNA"/>
</dbReference>
<name>A0AAD9VGJ7_ACRCE</name>
<evidence type="ECO:0000259" key="4">
    <source>
        <dbReference type="PROSITE" id="PS50049"/>
    </source>
</evidence>
<reference evidence="5" key="1">
    <citation type="journal article" date="2023" name="G3 (Bethesda)">
        <title>Whole genome assembly and annotation of the endangered Caribbean coral Acropora cervicornis.</title>
        <authorList>
            <person name="Selwyn J.D."/>
            <person name="Vollmer S.V."/>
        </authorList>
    </citation>
    <scope>NUCLEOTIDE SEQUENCE</scope>
    <source>
        <strain evidence="5">K2</strain>
    </source>
</reference>
<dbReference type="GO" id="GO:0005164">
    <property type="term" value="F:tumor necrosis factor receptor binding"/>
    <property type="evidence" value="ECO:0007669"/>
    <property type="project" value="InterPro"/>
</dbReference>
<evidence type="ECO:0000256" key="1">
    <source>
        <dbReference type="ARBA" id="ARBA00008670"/>
    </source>
</evidence>
<comment type="caution">
    <text evidence="5">The sequence shown here is derived from an EMBL/GenBank/DDBJ whole genome shotgun (WGS) entry which is preliminary data.</text>
</comment>
<proteinExistence type="inferred from homology"/>
<dbReference type="Gene3D" id="2.60.120.40">
    <property type="match status" value="1"/>
</dbReference>
<organism evidence="5 6">
    <name type="scientific">Acropora cervicornis</name>
    <name type="common">Staghorn coral</name>
    <dbReference type="NCBI Taxonomy" id="6130"/>
    <lineage>
        <taxon>Eukaryota</taxon>
        <taxon>Metazoa</taxon>
        <taxon>Cnidaria</taxon>
        <taxon>Anthozoa</taxon>
        <taxon>Hexacorallia</taxon>
        <taxon>Scleractinia</taxon>
        <taxon>Astrocoeniina</taxon>
        <taxon>Acroporidae</taxon>
        <taxon>Acropora</taxon>
    </lineage>
</organism>
<dbReference type="SUPFAM" id="SSF49842">
    <property type="entry name" value="TNF-like"/>
    <property type="match status" value="1"/>
</dbReference>
<feature type="compositionally biased region" description="Basic and acidic residues" evidence="2">
    <location>
        <begin position="189"/>
        <end position="210"/>
    </location>
</feature>
<protein>
    <recommendedName>
        <fullName evidence="4">THD domain-containing protein</fullName>
    </recommendedName>
</protein>